<keyword evidence="7" id="KW-0067">ATP-binding</keyword>
<feature type="transmembrane region" description="Helical" evidence="5">
    <location>
        <begin position="91"/>
        <end position="110"/>
    </location>
</feature>
<proteinExistence type="evidence at transcript level"/>
<dbReference type="AlphaFoldDB" id="A0A0K8RDX0"/>
<feature type="domain" description="ABC-2 type transporter transmembrane" evidence="6">
    <location>
        <begin position="2"/>
        <end position="46"/>
    </location>
</feature>
<evidence type="ECO:0000256" key="5">
    <source>
        <dbReference type="SAM" id="Phobius"/>
    </source>
</evidence>
<dbReference type="GO" id="GO:0005524">
    <property type="term" value="F:ATP binding"/>
    <property type="evidence" value="ECO:0007669"/>
    <property type="project" value="UniProtKB-KW"/>
</dbReference>
<keyword evidence="2 5" id="KW-0812">Transmembrane</keyword>
<keyword evidence="4 5" id="KW-0472">Membrane</keyword>
<evidence type="ECO:0000256" key="1">
    <source>
        <dbReference type="ARBA" id="ARBA00004141"/>
    </source>
</evidence>
<accession>A0A0K8RDX0</accession>
<protein>
    <submittedName>
        <fullName evidence="7">Putative atp-binding cassette superfamily g member 2 transporter breast cancer resistance protein</fullName>
    </submittedName>
</protein>
<evidence type="ECO:0000313" key="7">
    <source>
        <dbReference type="EMBL" id="JAA68654.1"/>
    </source>
</evidence>
<comment type="subcellular location">
    <subcellularLocation>
        <location evidence="1">Membrane</location>
        <topology evidence="1">Multi-pass membrane protein</topology>
    </subcellularLocation>
</comment>
<evidence type="ECO:0000259" key="6">
    <source>
        <dbReference type="Pfam" id="PF01061"/>
    </source>
</evidence>
<evidence type="ECO:0000256" key="2">
    <source>
        <dbReference type="ARBA" id="ARBA00022692"/>
    </source>
</evidence>
<dbReference type="Pfam" id="PF01061">
    <property type="entry name" value="ABC2_membrane"/>
    <property type="match status" value="1"/>
</dbReference>
<evidence type="ECO:0000256" key="3">
    <source>
        <dbReference type="ARBA" id="ARBA00022989"/>
    </source>
</evidence>
<feature type="transmembrane region" description="Helical" evidence="5">
    <location>
        <begin position="5"/>
        <end position="25"/>
    </location>
</feature>
<reference evidence="7" key="1">
    <citation type="submission" date="2012-12" db="EMBL/GenBank/DDBJ databases">
        <title>Identification and characterization of a phenylalanine ammonia-lyase gene family in Isatis indigotica Fort.</title>
        <authorList>
            <person name="Liu Q."/>
            <person name="Chen J."/>
            <person name="Zhou X."/>
            <person name="Di P."/>
            <person name="Xiao Y."/>
            <person name="Xuan H."/>
            <person name="Zhang L."/>
            <person name="Chen W."/>
        </authorList>
    </citation>
    <scope>NUCLEOTIDE SEQUENCE</scope>
    <source>
        <tissue evidence="7">Salivary gland</tissue>
    </source>
</reference>
<evidence type="ECO:0000256" key="4">
    <source>
        <dbReference type="ARBA" id="ARBA00023136"/>
    </source>
</evidence>
<dbReference type="InterPro" id="IPR013525">
    <property type="entry name" value="ABC2_TM"/>
</dbReference>
<dbReference type="GO" id="GO:0016020">
    <property type="term" value="C:membrane"/>
    <property type="evidence" value="ECO:0007669"/>
    <property type="project" value="UniProtKB-SubCell"/>
</dbReference>
<dbReference type="EMBL" id="GADI01005154">
    <property type="protein sequence ID" value="JAA68654.1"/>
    <property type="molecule type" value="mRNA"/>
</dbReference>
<keyword evidence="3 5" id="KW-1133">Transmembrane helix</keyword>
<sequence length="115" mass="13197">MTISFVFMMIFSGLLVNLRTIAPWLPWLQYLSIPRYGYVALQHNEFLGQNFCPGLNVTGNDTCRFAICTGEEFLINQGIDLSPWGLWQNHVALACMLVIFLTIAYLKLLFLKKFT</sequence>
<name>A0A0K8RDX0_IXORI</name>
<keyword evidence="7" id="KW-0547">Nucleotide-binding</keyword>
<organism evidence="7">
    <name type="scientific">Ixodes ricinus</name>
    <name type="common">Common tick</name>
    <name type="synonym">Acarus ricinus</name>
    <dbReference type="NCBI Taxonomy" id="34613"/>
    <lineage>
        <taxon>Eukaryota</taxon>
        <taxon>Metazoa</taxon>
        <taxon>Ecdysozoa</taxon>
        <taxon>Arthropoda</taxon>
        <taxon>Chelicerata</taxon>
        <taxon>Arachnida</taxon>
        <taxon>Acari</taxon>
        <taxon>Parasitiformes</taxon>
        <taxon>Ixodida</taxon>
        <taxon>Ixodoidea</taxon>
        <taxon>Ixodidae</taxon>
        <taxon>Ixodinae</taxon>
        <taxon>Ixodes</taxon>
    </lineage>
</organism>
<dbReference type="GO" id="GO:0140359">
    <property type="term" value="F:ABC-type transporter activity"/>
    <property type="evidence" value="ECO:0007669"/>
    <property type="project" value="InterPro"/>
</dbReference>